<organism evidence="2 3">
    <name type="scientific">Rhizophagus clarus</name>
    <dbReference type="NCBI Taxonomy" id="94130"/>
    <lineage>
        <taxon>Eukaryota</taxon>
        <taxon>Fungi</taxon>
        <taxon>Fungi incertae sedis</taxon>
        <taxon>Mucoromycota</taxon>
        <taxon>Glomeromycotina</taxon>
        <taxon>Glomeromycetes</taxon>
        <taxon>Glomerales</taxon>
        <taxon>Glomeraceae</taxon>
        <taxon>Rhizophagus</taxon>
    </lineage>
</organism>
<proteinExistence type="predicted"/>
<gene>
    <name evidence="2" type="ORF">RCL2_002262600</name>
</gene>
<keyword evidence="1" id="KW-0812">Transmembrane</keyword>
<sequence length="72" mass="8689">MSQNTSVYDASHIKKAFVRIINIFRFRIPQTMILFLRVTLLYKLAQYIIYLTVIRRFNDYTTNSSKIKNRQL</sequence>
<accession>A0A8H3QXD7</accession>
<dbReference type="Proteomes" id="UP000615446">
    <property type="component" value="Unassembled WGS sequence"/>
</dbReference>
<dbReference type="EMBL" id="BLAL01000246">
    <property type="protein sequence ID" value="GES95975.1"/>
    <property type="molecule type" value="Genomic_DNA"/>
</dbReference>
<evidence type="ECO:0000256" key="1">
    <source>
        <dbReference type="SAM" id="Phobius"/>
    </source>
</evidence>
<keyword evidence="1" id="KW-0472">Membrane</keyword>
<keyword evidence="1" id="KW-1133">Transmembrane helix</keyword>
<dbReference type="AlphaFoldDB" id="A0A8H3QXD7"/>
<evidence type="ECO:0000313" key="2">
    <source>
        <dbReference type="EMBL" id="GES95975.1"/>
    </source>
</evidence>
<evidence type="ECO:0000313" key="3">
    <source>
        <dbReference type="Proteomes" id="UP000615446"/>
    </source>
</evidence>
<protein>
    <submittedName>
        <fullName evidence="2">Uncharacterized protein</fullName>
    </submittedName>
</protein>
<feature type="transmembrane region" description="Helical" evidence="1">
    <location>
        <begin position="34"/>
        <end position="54"/>
    </location>
</feature>
<reference evidence="2" key="1">
    <citation type="submission" date="2019-10" db="EMBL/GenBank/DDBJ databases">
        <title>Conservation and host-specific expression of non-tandemly repeated heterogenous ribosome RNA gene in arbuscular mycorrhizal fungi.</title>
        <authorList>
            <person name="Maeda T."/>
            <person name="Kobayashi Y."/>
            <person name="Nakagawa T."/>
            <person name="Ezawa T."/>
            <person name="Yamaguchi K."/>
            <person name="Bino T."/>
            <person name="Nishimoto Y."/>
            <person name="Shigenobu S."/>
            <person name="Kawaguchi M."/>
        </authorList>
    </citation>
    <scope>NUCLEOTIDE SEQUENCE</scope>
    <source>
        <strain evidence="2">HR1</strain>
    </source>
</reference>
<comment type="caution">
    <text evidence="2">The sequence shown here is derived from an EMBL/GenBank/DDBJ whole genome shotgun (WGS) entry which is preliminary data.</text>
</comment>
<name>A0A8H3QXD7_9GLOM</name>